<evidence type="ECO:0000313" key="3">
    <source>
        <dbReference type="Proteomes" id="UP000282087"/>
    </source>
</evidence>
<dbReference type="AlphaFoldDB" id="A0A3M6VK55"/>
<dbReference type="Proteomes" id="UP000286097">
    <property type="component" value="Unassembled WGS sequence"/>
</dbReference>
<organism evidence="1 3">
    <name type="scientific">Peronospora effusa</name>
    <dbReference type="NCBI Taxonomy" id="542832"/>
    <lineage>
        <taxon>Eukaryota</taxon>
        <taxon>Sar</taxon>
        <taxon>Stramenopiles</taxon>
        <taxon>Oomycota</taxon>
        <taxon>Peronosporomycetes</taxon>
        <taxon>Peronosporales</taxon>
        <taxon>Peronosporaceae</taxon>
        <taxon>Peronospora</taxon>
    </lineage>
</organism>
<comment type="caution">
    <text evidence="1">The sequence shown here is derived from an EMBL/GenBank/DDBJ whole genome shotgun (WGS) entry which is preliminary data.</text>
</comment>
<protein>
    <submittedName>
        <fullName evidence="1">Uncharacterized protein</fullName>
    </submittedName>
</protein>
<gene>
    <name evidence="2" type="ORF">DD237_003830</name>
    <name evidence="1" type="ORF">DD238_003067</name>
</gene>
<evidence type="ECO:0000313" key="4">
    <source>
        <dbReference type="Proteomes" id="UP000286097"/>
    </source>
</evidence>
<proteinExistence type="predicted"/>
<reference evidence="3 4" key="1">
    <citation type="submission" date="2018-06" db="EMBL/GenBank/DDBJ databases">
        <title>Comparative genomics of downy mildews reveals potential adaptations to biotrophy.</title>
        <authorList>
            <person name="Fletcher K."/>
            <person name="Klosterman S.J."/>
            <person name="Derevnina L."/>
            <person name="Martin F."/>
            <person name="Koike S."/>
            <person name="Reyes Chin-Wo S."/>
            <person name="Mou B."/>
            <person name="Michelmore R."/>
        </authorList>
    </citation>
    <scope>NUCLEOTIDE SEQUENCE [LARGE SCALE GENOMIC DNA]</scope>
    <source>
        <strain evidence="2 4">R13</strain>
        <strain evidence="1 3">R14</strain>
    </source>
</reference>
<dbReference type="EMBL" id="QKXF01000265">
    <property type="protein sequence ID" value="RQM13342.1"/>
    <property type="molecule type" value="Genomic_DNA"/>
</dbReference>
<dbReference type="Proteomes" id="UP000282087">
    <property type="component" value="Unassembled WGS sequence"/>
</dbReference>
<sequence length="64" mass="7006">MEVVVDVQLMAVLVVRRPVDDVLHMVVESVAPLPAALAVRSVWDCVKLTEADGDALWRTVPIVL</sequence>
<accession>A0A3M6VK55</accession>
<keyword evidence="3" id="KW-1185">Reference proteome</keyword>
<dbReference type="EMBL" id="QLLG01000179">
    <property type="protein sequence ID" value="RMX67049.1"/>
    <property type="molecule type" value="Genomic_DNA"/>
</dbReference>
<name>A0A3M6VK55_9STRA</name>
<evidence type="ECO:0000313" key="1">
    <source>
        <dbReference type="EMBL" id="RMX67049.1"/>
    </source>
</evidence>
<dbReference type="VEuPathDB" id="FungiDB:DD237_003830"/>
<evidence type="ECO:0000313" key="2">
    <source>
        <dbReference type="EMBL" id="RQM13342.1"/>
    </source>
</evidence>